<evidence type="ECO:0000259" key="1">
    <source>
        <dbReference type="Pfam" id="PF00144"/>
    </source>
</evidence>
<proteinExistence type="predicted"/>
<reference evidence="2 3" key="1">
    <citation type="journal article" date="2015" name="Genome Biol. Evol.">
        <title>Phylogenomic analyses indicate that early fungi evolved digesting cell walls of algal ancestors of land plants.</title>
        <authorList>
            <person name="Chang Y."/>
            <person name="Wang S."/>
            <person name="Sekimoto S."/>
            <person name="Aerts A.L."/>
            <person name="Choi C."/>
            <person name="Clum A."/>
            <person name="LaButti K.M."/>
            <person name="Lindquist E.A."/>
            <person name="Yee Ngan C."/>
            <person name="Ohm R.A."/>
            <person name="Salamov A.A."/>
            <person name="Grigoriev I.V."/>
            <person name="Spatafora J.W."/>
            <person name="Berbee M.L."/>
        </authorList>
    </citation>
    <scope>NUCLEOTIDE SEQUENCE [LARGE SCALE GENOMIC DNA]</scope>
    <source>
        <strain evidence="2 3">NRRL 28638</strain>
    </source>
</reference>
<dbReference type="OrthoDB" id="5946976at2759"/>
<evidence type="ECO:0000313" key="3">
    <source>
        <dbReference type="Proteomes" id="UP000070444"/>
    </source>
</evidence>
<dbReference type="InterPro" id="IPR052907">
    <property type="entry name" value="Beta-lactamase/esterase"/>
</dbReference>
<dbReference type="STRING" id="796925.A0A137NQZ8"/>
<dbReference type="InterPro" id="IPR001466">
    <property type="entry name" value="Beta-lactam-related"/>
</dbReference>
<dbReference type="SUPFAM" id="SSF56601">
    <property type="entry name" value="beta-lactamase/transpeptidase-like"/>
    <property type="match status" value="1"/>
</dbReference>
<keyword evidence="3" id="KW-1185">Reference proteome</keyword>
<dbReference type="OMA" id="IMARYLF"/>
<dbReference type="EMBL" id="KQ964962">
    <property type="protein sequence ID" value="KXN65161.1"/>
    <property type="molecule type" value="Genomic_DNA"/>
</dbReference>
<dbReference type="Pfam" id="PF00144">
    <property type="entry name" value="Beta-lactamase"/>
    <property type="match status" value="1"/>
</dbReference>
<sequence length="397" mass="44581">MPEVPIKIYEGDKYVKVIDLFKSHFDNHIDIGASVSVIHKDKVIFEVSGGYKDFESKDPYTKDTLQAIFSSSKVVTSIVVAWLVDQGYLDYDAPVSKYWPEFSQGGKDKVLLKDVMRHDAGLAWVDPPLEYDEIIDPEKLYNRLAQQAHVFDGEDKRSYHAFTQGFILNGIAQRVDPKKRTIGTILKEEITDKLGAEFYYGIRDEEVLKKNSVWYQYPKTTWKPNNDEIDVDPAVAQANFLSIFPLLGKAVNLPLYKNTKLSPANHPDFHLIEIPAGNGHSTATSLAKIVSQAISENSILSEKTRKSLFEEATTKRDHALKSEKTLTKAGFNVFEYPDANLTVIGGSGAGGSYVVIHPELEFVFAYVTNANQLTPPGFGRGLDLLKVFYEEFKQNSN</sequence>
<dbReference type="PANTHER" id="PTHR43319">
    <property type="entry name" value="BETA-LACTAMASE-RELATED"/>
    <property type="match status" value="1"/>
</dbReference>
<protein>
    <submittedName>
        <fullName evidence="2">Beta-lactamase/transpeptidase-like protein</fullName>
    </submittedName>
</protein>
<organism evidence="2 3">
    <name type="scientific">Conidiobolus coronatus (strain ATCC 28846 / CBS 209.66 / NRRL 28638)</name>
    <name type="common">Delacroixia coronata</name>
    <dbReference type="NCBI Taxonomy" id="796925"/>
    <lineage>
        <taxon>Eukaryota</taxon>
        <taxon>Fungi</taxon>
        <taxon>Fungi incertae sedis</taxon>
        <taxon>Zoopagomycota</taxon>
        <taxon>Entomophthoromycotina</taxon>
        <taxon>Entomophthoromycetes</taxon>
        <taxon>Entomophthorales</taxon>
        <taxon>Ancylistaceae</taxon>
        <taxon>Conidiobolus</taxon>
    </lineage>
</organism>
<dbReference type="AlphaFoldDB" id="A0A137NQZ8"/>
<accession>A0A137NQZ8</accession>
<feature type="domain" description="Beta-lactamase-related" evidence="1">
    <location>
        <begin position="23"/>
        <end position="377"/>
    </location>
</feature>
<dbReference type="Proteomes" id="UP000070444">
    <property type="component" value="Unassembled WGS sequence"/>
</dbReference>
<name>A0A137NQZ8_CONC2</name>
<evidence type="ECO:0000313" key="2">
    <source>
        <dbReference type="EMBL" id="KXN65161.1"/>
    </source>
</evidence>
<dbReference type="Gene3D" id="3.40.710.10">
    <property type="entry name" value="DD-peptidase/beta-lactamase superfamily"/>
    <property type="match status" value="1"/>
</dbReference>
<dbReference type="InterPro" id="IPR012338">
    <property type="entry name" value="Beta-lactam/transpept-like"/>
</dbReference>
<gene>
    <name evidence="2" type="ORF">CONCODRAFT_80853</name>
</gene>
<dbReference type="PANTHER" id="PTHR43319:SF3">
    <property type="entry name" value="BETA-LACTAMASE-RELATED DOMAIN-CONTAINING PROTEIN"/>
    <property type="match status" value="1"/>
</dbReference>